<dbReference type="RefSeq" id="WP_227153294.1">
    <property type="nucleotide sequence ID" value="NZ_DBFCAH010000034.1"/>
</dbReference>
<accession>A0AAW4U3Y6</accession>
<reference evidence="1" key="1">
    <citation type="submission" date="2021-10" db="EMBL/GenBank/DDBJ databases">
        <title>Collection of gut derived symbiotic bacterial strains cultured from healthy donors.</title>
        <authorList>
            <person name="Lin H."/>
            <person name="Littmann E."/>
            <person name="Claire K."/>
            <person name="Pamer E."/>
        </authorList>
    </citation>
    <scope>NUCLEOTIDE SEQUENCE</scope>
    <source>
        <strain evidence="1">MSK.7.16</strain>
    </source>
</reference>
<proteinExistence type="predicted"/>
<protein>
    <submittedName>
        <fullName evidence="1">Uncharacterized protein</fullName>
    </submittedName>
</protein>
<sequence>MKYKKYSYEEFKKLTTEIILTDDYADYNYYAVYLPNRKKPAIYFKHPYNGNYYHIDDCLEVMGNDLNPCHDIYITNVLNELNKE</sequence>
<dbReference type="Proteomes" id="UP001198190">
    <property type="component" value="Unassembled WGS sequence"/>
</dbReference>
<organism evidence="1 2">
    <name type="scientific">Megamonas funiformis</name>
    <dbReference type="NCBI Taxonomy" id="437897"/>
    <lineage>
        <taxon>Bacteria</taxon>
        <taxon>Bacillati</taxon>
        <taxon>Bacillota</taxon>
        <taxon>Negativicutes</taxon>
        <taxon>Selenomonadales</taxon>
        <taxon>Selenomonadaceae</taxon>
        <taxon>Megamonas</taxon>
    </lineage>
</organism>
<evidence type="ECO:0000313" key="2">
    <source>
        <dbReference type="Proteomes" id="UP001198190"/>
    </source>
</evidence>
<comment type="caution">
    <text evidence="1">The sequence shown here is derived from an EMBL/GenBank/DDBJ whole genome shotgun (WGS) entry which is preliminary data.</text>
</comment>
<dbReference type="AlphaFoldDB" id="A0AAW4U3Y6"/>
<name>A0AAW4U3Y6_9FIRM</name>
<evidence type="ECO:0000313" key="1">
    <source>
        <dbReference type="EMBL" id="MCB6829219.1"/>
    </source>
</evidence>
<dbReference type="EMBL" id="JAJCGD010000042">
    <property type="protein sequence ID" value="MCB6829219.1"/>
    <property type="molecule type" value="Genomic_DNA"/>
</dbReference>
<gene>
    <name evidence="1" type="ORF">LIY65_11000</name>
</gene>